<keyword evidence="2" id="KW-0812">Transmembrane</keyword>
<evidence type="ECO:0000313" key="4">
    <source>
        <dbReference type="Proteomes" id="UP001596087"/>
    </source>
</evidence>
<dbReference type="Proteomes" id="UP001596087">
    <property type="component" value="Unassembled WGS sequence"/>
</dbReference>
<dbReference type="EMBL" id="JBHSKD010000029">
    <property type="protein sequence ID" value="MFC5179526.1"/>
    <property type="molecule type" value="Genomic_DNA"/>
</dbReference>
<protein>
    <recommendedName>
        <fullName evidence="5">DUF4333 domain-containing protein</fullName>
    </recommendedName>
</protein>
<reference evidence="4" key="1">
    <citation type="journal article" date="2019" name="Int. J. Syst. Evol. Microbiol.">
        <title>The Global Catalogue of Microorganisms (GCM) 10K type strain sequencing project: providing services to taxonomists for standard genome sequencing and annotation.</title>
        <authorList>
            <consortium name="The Broad Institute Genomics Platform"/>
            <consortium name="The Broad Institute Genome Sequencing Center for Infectious Disease"/>
            <person name="Wu L."/>
            <person name="Ma J."/>
        </authorList>
    </citation>
    <scope>NUCLEOTIDE SEQUENCE [LARGE SCALE GENOMIC DNA]</scope>
    <source>
        <strain evidence="4">DFY41</strain>
    </source>
</reference>
<gene>
    <name evidence="3" type="ORF">ACFPGP_22835</name>
</gene>
<feature type="region of interest" description="Disordered" evidence="1">
    <location>
        <begin position="135"/>
        <end position="155"/>
    </location>
</feature>
<organism evidence="3 4">
    <name type="scientific">Nocardioides taihuensis</name>
    <dbReference type="NCBI Taxonomy" id="1835606"/>
    <lineage>
        <taxon>Bacteria</taxon>
        <taxon>Bacillati</taxon>
        <taxon>Actinomycetota</taxon>
        <taxon>Actinomycetes</taxon>
        <taxon>Propionibacteriales</taxon>
        <taxon>Nocardioidaceae</taxon>
        <taxon>Nocardioides</taxon>
    </lineage>
</organism>
<keyword evidence="2" id="KW-0472">Membrane</keyword>
<sequence length="155" mass="16461">MEPRVRPRRPSPMRTFRRDLAIRVCAIVAVSAVLSGGCSLFNDEAVATWDLTKDQTPDSDTTAFTVEVTRLGCNSGETGTVNDPDIEMTDTQVVITFTVSPGEPSSATCQGNNAVSYDVELPEALGERELVDGGCASTEATSTAPCQPSGVRYTP</sequence>
<feature type="transmembrane region" description="Helical" evidence="2">
    <location>
        <begin position="20"/>
        <end position="42"/>
    </location>
</feature>
<keyword evidence="2" id="KW-1133">Transmembrane helix</keyword>
<evidence type="ECO:0000256" key="2">
    <source>
        <dbReference type="SAM" id="Phobius"/>
    </source>
</evidence>
<evidence type="ECO:0000313" key="3">
    <source>
        <dbReference type="EMBL" id="MFC5179526.1"/>
    </source>
</evidence>
<evidence type="ECO:0008006" key="5">
    <source>
        <dbReference type="Google" id="ProtNLM"/>
    </source>
</evidence>
<proteinExistence type="predicted"/>
<comment type="caution">
    <text evidence="3">The sequence shown here is derived from an EMBL/GenBank/DDBJ whole genome shotgun (WGS) entry which is preliminary data.</text>
</comment>
<dbReference type="RefSeq" id="WP_378593784.1">
    <property type="nucleotide sequence ID" value="NZ_JBHSKD010000029.1"/>
</dbReference>
<accession>A0ABW0BQ51</accession>
<name>A0ABW0BQ51_9ACTN</name>
<keyword evidence="4" id="KW-1185">Reference proteome</keyword>
<evidence type="ECO:0000256" key="1">
    <source>
        <dbReference type="SAM" id="MobiDB-lite"/>
    </source>
</evidence>